<evidence type="ECO:0000259" key="3">
    <source>
        <dbReference type="PROSITE" id="PS51203"/>
    </source>
</evidence>
<feature type="signal peptide" evidence="2">
    <location>
        <begin position="1"/>
        <end position="20"/>
    </location>
</feature>
<sequence length="941" mass="111171">MNKFCIFTGLYILFFNVCNNIIENSTFYVNSYAQKRSIVYNNNTKRYHNNYLHYIYNLCNNNKRRKEYSVKICTHNFGKTYPDNRKNIFLRKKPAQARKLNKKRHRIFFFSKDGYTRNCYDKSKGIKGGKKKRYINININIKKSKITKCDVSTNFSFYLDGEKHTNEEKENVNVYVEKGNITSSNQIKKRDEDGREAHIENVHGESSNSLSEKVNDYISPKREEEMEKHEMKEENKVSGEHMHPNDNLLKPSESNEENLNKAIKKAEEYIKGKQDNIIEKREMNKKKKVIENLKGDDVFTDKFLDLSMYDLLKHVYKKNIYVSSKNLVDDICKWLKNIYTSYLKSEEEKKKKKVKNGEGTANGKKLIVEKDISDNYSRERKERYFNNFRLEQSDGEDNDDDDDGGSGSGNDDETLKAQLQSLKLYNKKNLSKYFYSFNRGNILKQVVTEGEEEQMEEGEKQKDKKGEVRLYDDKDKKLDEEIEKVLSNPIFDYDTNLYIDKKRYMKSNVTIEFNIYDSYKDRVILNNKNTNSTMLEFPLMYSHSIIQKCILTMKKLEKAIFYINNSLLFRNFTSNSEPTNDEDRNVYDVITNENWIKMEIYLCNIYGINERWEGITPDMFTDEEKANSFLKEYSFDSSNNIIGVSTQGKGTPVHESSGKTQIESTSTADKGEITQVEDANRDQSNNKNDNPKLSMEGCDLGKEGEKKIEGQEKKISEKRAEIIRRSEEYETKKELEIKTDFLMKKLENEMKYDPNHYMWQDLYPQLGEHDKQKTDKYFDSLKKEMSEHRFSRGYTDNIKNKQSLKGYDIGEKIEGKAKYYVWQETIHSFCLYFPLRPYVKKKDIIVDMDNNFFFLSILNRTIIKDFFIKPINSSDSIWSLSDNEEANSIRKKHSDEFPVYELTSSDDQEVHKMMKTKFCLIYNIYKDNNHKYMWGSVFKAS</sequence>
<accession>A0A1D3PAP7</accession>
<dbReference type="SUPFAM" id="SSF49764">
    <property type="entry name" value="HSP20-like chaperones"/>
    <property type="match status" value="1"/>
</dbReference>
<feature type="compositionally biased region" description="Acidic residues" evidence="1">
    <location>
        <begin position="393"/>
        <end position="404"/>
    </location>
</feature>
<dbReference type="OrthoDB" id="385175at2759"/>
<feature type="compositionally biased region" description="Basic and acidic residues" evidence="1">
    <location>
        <begin position="699"/>
        <end position="713"/>
    </location>
</feature>
<dbReference type="GeneID" id="39868379"/>
<dbReference type="AlphaFoldDB" id="A0A1D3PAP7"/>
<feature type="compositionally biased region" description="Basic and acidic residues" evidence="1">
    <location>
        <begin position="220"/>
        <end position="244"/>
    </location>
</feature>
<evidence type="ECO:0000313" key="4">
    <source>
        <dbReference type="EMBL" id="SCN12272.1"/>
    </source>
</evidence>
<dbReference type="Gene3D" id="2.60.40.790">
    <property type="match status" value="1"/>
</dbReference>
<dbReference type="InterPro" id="IPR008978">
    <property type="entry name" value="HSP20-like_chaperone"/>
</dbReference>
<dbReference type="OMA" id="EIYLCNI"/>
<feature type="region of interest" description="Disordered" evidence="1">
    <location>
        <begin position="220"/>
        <end position="255"/>
    </location>
</feature>
<feature type="compositionally biased region" description="Polar residues" evidence="1">
    <location>
        <begin position="658"/>
        <end position="668"/>
    </location>
</feature>
<dbReference type="PROSITE" id="PS51203">
    <property type="entry name" value="CS"/>
    <property type="match status" value="1"/>
</dbReference>
<protein>
    <recommendedName>
        <fullName evidence="3">CS domain-containing protein</fullName>
    </recommendedName>
</protein>
<gene>
    <name evidence="4" type="primary">PmUG01_08039700</name>
    <name evidence="4" type="ORF">PMUG01_08039700</name>
</gene>
<evidence type="ECO:0000313" key="5">
    <source>
        <dbReference type="Proteomes" id="UP000219813"/>
    </source>
</evidence>
<feature type="region of interest" description="Disordered" evidence="1">
    <location>
        <begin position="645"/>
        <end position="713"/>
    </location>
</feature>
<proteinExistence type="predicted"/>
<feature type="region of interest" description="Disordered" evidence="1">
    <location>
        <begin position="387"/>
        <end position="413"/>
    </location>
</feature>
<organism evidence="4 5">
    <name type="scientific">Plasmodium malariae</name>
    <dbReference type="NCBI Taxonomy" id="5858"/>
    <lineage>
        <taxon>Eukaryota</taxon>
        <taxon>Sar</taxon>
        <taxon>Alveolata</taxon>
        <taxon>Apicomplexa</taxon>
        <taxon>Aconoidasida</taxon>
        <taxon>Haemosporida</taxon>
        <taxon>Plasmodiidae</taxon>
        <taxon>Plasmodium</taxon>
        <taxon>Plasmodium (Plasmodium)</taxon>
    </lineage>
</organism>
<dbReference type="KEGG" id="pmal:PMUG01_08039700"/>
<dbReference type="RefSeq" id="XP_028861243.1">
    <property type="nucleotide sequence ID" value="XM_029004567.1"/>
</dbReference>
<feature type="chain" id="PRO_5008919132" description="CS domain-containing protein" evidence="2">
    <location>
        <begin position="21"/>
        <end position="941"/>
    </location>
</feature>
<dbReference type="InterPro" id="IPR007052">
    <property type="entry name" value="CS_dom"/>
</dbReference>
<reference evidence="4 5" key="1">
    <citation type="submission" date="2016-06" db="EMBL/GenBank/DDBJ databases">
        <authorList>
            <consortium name="Pathogen Informatics"/>
        </authorList>
    </citation>
    <scope>NUCLEOTIDE SEQUENCE [LARGE SCALE GENOMIC DNA]</scope>
</reference>
<keyword evidence="2" id="KW-0732">Signal</keyword>
<feature type="domain" description="CS" evidence="3">
    <location>
        <begin position="815"/>
        <end position="901"/>
    </location>
</feature>
<dbReference type="EMBL" id="LT594629">
    <property type="protein sequence ID" value="SCN12272.1"/>
    <property type="molecule type" value="Genomic_DNA"/>
</dbReference>
<dbReference type="VEuPathDB" id="PlasmoDB:PmUG01_08039700"/>
<name>A0A1D3PAP7_PLAMA</name>
<evidence type="ECO:0000256" key="2">
    <source>
        <dbReference type="SAM" id="SignalP"/>
    </source>
</evidence>
<keyword evidence="5" id="KW-1185">Reference proteome</keyword>
<dbReference type="Proteomes" id="UP000219813">
    <property type="component" value="Chromosome 8"/>
</dbReference>
<evidence type="ECO:0000256" key="1">
    <source>
        <dbReference type="SAM" id="MobiDB-lite"/>
    </source>
</evidence>